<evidence type="ECO:0000313" key="3">
    <source>
        <dbReference type="Proteomes" id="UP001231124"/>
    </source>
</evidence>
<feature type="compositionally biased region" description="Basic and acidic residues" evidence="1">
    <location>
        <begin position="231"/>
        <end position="241"/>
    </location>
</feature>
<evidence type="ECO:0000313" key="2">
    <source>
        <dbReference type="EMBL" id="MDQ0448085.1"/>
    </source>
</evidence>
<feature type="compositionally biased region" description="Pro residues" evidence="1">
    <location>
        <begin position="150"/>
        <end position="161"/>
    </location>
</feature>
<organism evidence="2 3">
    <name type="scientific">Methylobacterium aerolatum</name>
    <dbReference type="NCBI Taxonomy" id="418708"/>
    <lineage>
        <taxon>Bacteria</taxon>
        <taxon>Pseudomonadati</taxon>
        <taxon>Pseudomonadota</taxon>
        <taxon>Alphaproteobacteria</taxon>
        <taxon>Hyphomicrobiales</taxon>
        <taxon>Methylobacteriaceae</taxon>
        <taxon>Methylobacterium</taxon>
    </lineage>
</organism>
<name>A0ABU0I0G0_9HYPH</name>
<accession>A0ABU0I0G0</accession>
<dbReference type="Proteomes" id="UP001231124">
    <property type="component" value="Unassembled WGS sequence"/>
</dbReference>
<proteinExistence type="predicted"/>
<feature type="compositionally biased region" description="Basic residues" evidence="1">
    <location>
        <begin position="126"/>
        <end position="136"/>
    </location>
</feature>
<reference evidence="2 3" key="1">
    <citation type="submission" date="2023-07" db="EMBL/GenBank/DDBJ databases">
        <title>Genomic Encyclopedia of Type Strains, Phase IV (KMG-IV): sequencing the most valuable type-strain genomes for metagenomic binning, comparative biology and taxonomic classification.</title>
        <authorList>
            <person name="Goeker M."/>
        </authorList>
    </citation>
    <scope>NUCLEOTIDE SEQUENCE [LARGE SCALE GENOMIC DNA]</scope>
    <source>
        <strain evidence="2 3">DSM 19013</strain>
    </source>
</reference>
<feature type="region of interest" description="Disordered" evidence="1">
    <location>
        <begin position="118"/>
        <end position="257"/>
    </location>
</feature>
<keyword evidence="3" id="KW-1185">Reference proteome</keyword>
<evidence type="ECO:0000256" key="1">
    <source>
        <dbReference type="SAM" id="MobiDB-lite"/>
    </source>
</evidence>
<dbReference type="EMBL" id="JAUSVP010000006">
    <property type="protein sequence ID" value="MDQ0448085.1"/>
    <property type="molecule type" value="Genomic_DNA"/>
</dbReference>
<feature type="compositionally biased region" description="Basic residues" evidence="1">
    <location>
        <begin position="175"/>
        <end position="186"/>
    </location>
</feature>
<gene>
    <name evidence="2" type="ORF">QO012_002590</name>
</gene>
<sequence length="288" mass="31044">MRVVSASCNDFRQPLRLDQHAVDPVAHPHVGLLGLEVDVGGRRVRRPCARGGRRAAGSARLARHVLQTGEVVIHRAVLLRRRVAVDRPVQALEMVRTHEATGDGPVGQVRERLGDLAIEGIDHRHGQLPRRRRRRGPPPEGPPLASQPFASPPLGAPPRPSPGRSRGRAPGPGPSHRRAGRSRRGRHDPLKDGRGFLGRAGLDPVHEELPLPVGGEGPQLGQPDAGAVERGGPRADHEHGAQRLVGHTANKSPENNDHNKIMISLTTIQIVQQSSIGVVPVRPPEDNP</sequence>
<comment type="caution">
    <text evidence="2">The sequence shown here is derived from an EMBL/GenBank/DDBJ whole genome shotgun (WGS) entry which is preliminary data.</text>
</comment>
<protein>
    <submittedName>
        <fullName evidence="2">Uncharacterized protein</fullName>
    </submittedName>
</protein>